<evidence type="ECO:0000313" key="1">
    <source>
        <dbReference type="EMBL" id="TWI53825.1"/>
    </source>
</evidence>
<sequence>MKTLRQLSTRLPKETLPLLANLFDRLGDSANDEETQIFIGWIDQQLSLVQRENLSHAVATDSALRATNFVYLEAWRFLSGSFDPSNGYLWASKGFPEWIRIGAFSPPSWTWRALKGLHFSQGKLKVHFPSSASLH</sequence>
<dbReference type="EMBL" id="VLKY01000007">
    <property type="protein sequence ID" value="TWI53825.1"/>
    <property type="molecule type" value="Genomic_DNA"/>
</dbReference>
<dbReference type="Proteomes" id="UP000316905">
    <property type="component" value="Unassembled WGS sequence"/>
</dbReference>
<proteinExistence type="predicted"/>
<reference evidence="1 2" key="1">
    <citation type="journal article" date="2015" name="Stand. Genomic Sci.">
        <title>Genomic Encyclopedia of Bacterial and Archaeal Type Strains, Phase III: the genomes of soil and plant-associated and newly described type strains.</title>
        <authorList>
            <person name="Whitman W.B."/>
            <person name="Woyke T."/>
            <person name="Klenk H.P."/>
            <person name="Zhou Y."/>
            <person name="Lilburn T.G."/>
            <person name="Beck B.J."/>
            <person name="De Vos P."/>
            <person name="Vandamme P."/>
            <person name="Eisen J.A."/>
            <person name="Garrity G."/>
            <person name="Hugenholtz P."/>
            <person name="Kyrpides N.C."/>
        </authorList>
    </citation>
    <scope>NUCLEOTIDE SEQUENCE [LARGE SCALE GENOMIC DNA]</scope>
    <source>
        <strain evidence="1 2">CGMCC 1.6858</strain>
    </source>
</reference>
<accession>A0A562QAN3</accession>
<evidence type="ECO:0000313" key="2">
    <source>
        <dbReference type="Proteomes" id="UP000316905"/>
    </source>
</evidence>
<organism evidence="1 2">
    <name type="scientific">Pseudomonas duriflava</name>
    <dbReference type="NCBI Taxonomy" id="459528"/>
    <lineage>
        <taxon>Bacteria</taxon>
        <taxon>Pseudomonadati</taxon>
        <taxon>Pseudomonadota</taxon>
        <taxon>Gammaproteobacteria</taxon>
        <taxon>Pseudomonadales</taxon>
        <taxon>Pseudomonadaceae</taxon>
        <taxon>Pseudomonas</taxon>
    </lineage>
</organism>
<keyword evidence="2" id="KW-1185">Reference proteome</keyword>
<dbReference type="AlphaFoldDB" id="A0A562QAN3"/>
<name>A0A562QAN3_9PSED</name>
<protein>
    <submittedName>
        <fullName evidence="1">Uncharacterized protein</fullName>
    </submittedName>
</protein>
<comment type="caution">
    <text evidence="1">The sequence shown here is derived from an EMBL/GenBank/DDBJ whole genome shotgun (WGS) entry which is preliminary data.</text>
</comment>
<gene>
    <name evidence="1" type="ORF">IQ22_02435</name>
</gene>